<dbReference type="AlphaFoldDB" id="A0AAV9KX80"/>
<name>A0AAV9KX80_9SOLN</name>
<sequence>MMVLAYFGISVHSQDIFHGILIVTAQSVKKITMGLKMMMKRAMMNIHMIEPSGMKRNINSLFHINPKIGQLYLLYKKIRPPRMSLHQKCCLSYPLQDLVKHMISHITKHSKRITDPYSKNTTKESYPANRRTYARKRHRCNTQLAI</sequence>
<gene>
    <name evidence="1" type="ORF">R3W88_016384</name>
</gene>
<proteinExistence type="predicted"/>
<reference evidence="1 2" key="1">
    <citation type="submission" date="2023-10" db="EMBL/GenBank/DDBJ databases">
        <title>Genome-Wide Identification Analysis in wild type Solanum Pinnatisectum Reveals Some Genes Defensing Phytophthora Infestans.</title>
        <authorList>
            <person name="Sun C."/>
        </authorList>
    </citation>
    <scope>NUCLEOTIDE SEQUENCE [LARGE SCALE GENOMIC DNA]</scope>
    <source>
        <strain evidence="1">LQN</strain>
        <tissue evidence="1">Leaf</tissue>
    </source>
</reference>
<evidence type="ECO:0000313" key="1">
    <source>
        <dbReference type="EMBL" id="KAK4718046.1"/>
    </source>
</evidence>
<keyword evidence="2" id="KW-1185">Reference proteome</keyword>
<dbReference type="Proteomes" id="UP001311915">
    <property type="component" value="Unassembled WGS sequence"/>
</dbReference>
<dbReference type="EMBL" id="JAWPEI010000008">
    <property type="protein sequence ID" value="KAK4718046.1"/>
    <property type="molecule type" value="Genomic_DNA"/>
</dbReference>
<organism evidence="1 2">
    <name type="scientific">Solanum pinnatisectum</name>
    <name type="common">tansyleaf nightshade</name>
    <dbReference type="NCBI Taxonomy" id="50273"/>
    <lineage>
        <taxon>Eukaryota</taxon>
        <taxon>Viridiplantae</taxon>
        <taxon>Streptophyta</taxon>
        <taxon>Embryophyta</taxon>
        <taxon>Tracheophyta</taxon>
        <taxon>Spermatophyta</taxon>
        <taxon>Magnoliopsida</taxon>
        <taxon>eudicotyledons</taxon>
        <taxon>Gunneridae</taxon>
        <taxon>Pentapetalae</taxon>
        <taxon>asterids</taxon>
        <taxon>lamiids</taxon>
        <taxon>Solanales</taxon>
        <taxon>Solanaceae</taxon>
        <taxon>Solanoideae</taxon>
        <taxon>Solaneae</taxon>
        <taxon>Solanum</taxon>
    </lineage>
</organism>
<accession>A0AAV9KX80</accession>
<protein>
    <submittedName>
        <fullName evidence="1">Uncharacterized protein</fullName>
    </submittedName>
</protein>
<evidence type="ECO:0000313" key="2">
    <source>
        <dbReference type="Proteomes" id="UP001311915"/>
    </source>
</evidence>
<comment type="caution">
    <text evidence="1">The sequence shown here is derived from an EMBL/GenBank/DDBJ whole genome shotgun (WGS) entry which is preliminary data.</text>
</comment>